<organism evidence="3 4">
    <name type="scientific">Erwinia phage pEa_SNUABM_7</name>
    <dbReference type="NCBI Taxonomy" id="2866695"/>
    <lineage>
        <taxon>Viruses</taxon>
        <taxon>Duplodnaviria</taxon>
        <taxon>Heunggongvirae</taxon>
        <taxon>Uroviricota</taxon>
        <taxon>Caudoviricetes</taxon>
        <taxon>Snuvirus</taxon>
        <taxon>Snuvirus SNUABM7</taxon>
    </lineage>
</organism>
<dbReference type="Pfam" id="PF14216">
    <property type="entry name" value="DUF4326"/>
    <property type="match status" value="1"/>
</dbReference>
<name>A0AAE8BLU7_9CAUD</name>
<feature type="region of interest" description="Disordered" evidence="1">
    <location>
        <begin position="115"/>
        <end position="139"/>
    </location>
</feature>
<evidence type="ECO:0000313" key="4">
    <source>
        <dbReference type="Proteomes" id="UP000827609"/>
    </source>
</evidence>
<gene>
    <name evidence="3" type="ORF">pEaSNUABM7_00068</name>
</gene>
<evidence type="ECO:0000313" key="3">
    <source>
        <dbReference type="EMBL" id="QYW04736.1"/>
    </source>
</evidence>
<dbReference type="InterPro" id="IPR025475">
    <property type="entry name" value="DUF4326"/>
</dbReference>
<dbReference type="EMBL" id="MZ475896">
    <property type="protein sequence ID" value="QYW04736.1"/>
    <property type="molecule type" value="Genomic_DNA"/>
</dbReference>
<accession>A0AAE8BLU7</accession>
<feature type="compositionally biased region" description="Basic residues" evidence="1">
    <location>
        <begin position="115"/>
        <end position="126"/>
    </location>
</feature>
<proteinExistence type="predicted"/>
<protein>
    <recommendedName>
        <fullName evidence="2">DUF4326 domain-containing protein</fullName>
    </recommendedName>
</protein>
<reference evidence="3" key="1">
    <citation type="submission" date="2021-06" db="EMBL/GenBank/DDBJ databases">
        <title>Complete genome sequence of Erwinia phage pEa_SNUABM_7.</title>
        <authorList>
            <person name="Kim S.G."/>
            <person name="Park S.C."/>
        </authorList>
    </citation>
    <scope>NUCLEOTIDE SEQUENCE</scope>
</reference>
<dbReference type="Proteomes" id="UP000827609">
    <property type="component" value="Segment"/>
</dbReference>
<evidence type="ECO:0000259" key="2">
    <source>
        <dbReference type="Pfam" id="PF14216"/>
    </source>
</evidence>
<sequence>MLPFAPRTLVVSMRNGNKEFDVRIDRESMWGNKFYMKNESKEERARVIYEYGVWLWTKIYNGDITLSQLDALYGKRLGCWCSPKPCHGDELRKAVEWAHATICKWERISRTYARRKKHGHRQTKKRKSDDSSRAFKKAA</sequence>
<keyword evidence="4" id="KW-1185">Reference proteome</keyword>
<evidence type="ECO:0000256" key="1">
    <source>
        <dbReference type="SAM" id="MobiDB-lite"/>
    </source>
</evidence>
<feature type="domain" description="DUF4326" evidence="2">
    <location>
        <begin position="18"/>
        <end position="91"/>
    </location>
</feature>